<keyword evidence="2" id="KW-1185">Reference proteome</keyword>
<dbReference type="InParanoid" id="K5XFK7"/>
<dbReference type="HOGENOM" id="CLU_325949_0_0_1"/>
<dbReference type="AlphaFoldDB" id="K5XFK7"/>
<proteinExistence type="predicted"/>
<sequence length="884" mass="100510">MPRRANSIVLTSRTSSLTLRIRGQAPVPPQQNCIVVSPRVPLEVIERIIELVQSACLCQLDAPPSRSAIGSIIQASKALRGIAMRVYFRDVVVDSPSHFLELWTSLAIEKEVFGMVRSFNWVKAFFGSSQVIMRDVRNIGAFANLQTLDICFASEGLKTQDLIITLLFRSFDQSSARTNLKSLSFMNVPRIDTKLFGLIAKTFPQLTELELTSTSRIDTDCCLGCLEDSLKCTRFSPIPDHHSNAEILAESFATSLAPLEHLEDLYLGIYLSDASLLEEHLTHADGDLGGRDFITCLPYCHMCKDLLQGMRERETLVSKTLASTLSSLVKIRWDTLFLPPVTKKEECDAGGHYFDEEERAISSRMPYAAVFIFAKTNGEAKLVREWRFCQSFATPKDEIRFIDDETQRLDSLISSLRKERAGLLRRLNEIHSMTKELPVEIISSIFQHVSPPINFNTRVFRTESVHGHRYEQTSLDFEDPGPLFPIILAAVSSHWRQIARSTPELWTTIALEVKGPRLRSQVALLDLYFGNTGNFSGSLELDFRNYFCAFPNNQYHTVFEDDRDSLQQMLAVILKYASKIQSLRISAVPPEWVDSLSGVFSSLEDLALGWPTNGHMKTTENISFTEIIALRRVTIRRLLAPLKLPWMQMAVLDLDRMAMDICVDLLIECRNLKEYSIREPLFTPSDRRHPSLDGTITLDNLRNLVWTCLPDAWSNAMLEHVRFSKLERLEWHGFPGKQHRNRFRNFFSRLPSTLRTLGLSRYDSPEGLLDILTSTPQLTHLELLSCQIRFCRYVLQSLARPTSAESHVMALLPALKYLTINDCDDMQLFGKRNSIPFMDLLSMLTIRSTVLADKRLGLRFIPNMNWKAEALRMLKRVGSGGDQV</sequence>
<dbReference type="Proteomes" id="UP000008493">
    <property type="component" value="Unassembled WGS sequence"/>
</dbReference>
<protein>
    <submittedName>
        <fullName evidence="1">Uncharacterized protein</fullName>
    </submittedName>
</protein>
<dbReference type="RefSeq" id="XP_007327767.1">
    <property type="nucleotide sequence ID" value="XM_007327705.1"/>
</dbReference>
<organism evidence="1 2">
    <name type="scientific">Agaricus bisporus var. burnettii (strain JB137-S8 / ATCC MYA-4627 / FGSC 10392)</name>
    <name type="common">White button mushroom</name>
    <dbReference type="NCBI Taxonomy" id="597362"/>
    <lineage>
        <taxon>Eukaryota</taxon>
        <taxon>Fungi</taxon>
        <taxon>Dikarya</taxon>
        <taxon>Basidiomycota</taxon>
        <taxon>Agaricomycotina</taxon>
        <taxon>Agaricomycetes</taxon>
        <taxon>Agaricomycetidae</taxon>
        <taxon>Agaricales</taxon>
        <taxon>Agaricineae</taxon>
        <taxon>Agaricaceae</taxon>
        <taxon>Agaricus</taxon>
    </lineage>
</organism>
<dbReference type="Gene3D" id="3.80.10.10">
    <property type="entry name" value="Ribonuclease Inhibitor"/>
    <property type="match status" value="1"/>
</dbReference>
<dbReference type="InterPro" id="IPR032675">
    <property type="entry name" value="LRR_dom_sf"/>
</dbReference>
<dbReference type="OrthoDB" id="3024348at2759"/>
<dbReference type="GeneID" id="18826471"/>
<dbReference type="PANTHER" id="PTHR38926:SF72">
    <property type="entry name" value="IM:7136021-RELATED"/>
    <property type="match status" value="1"/>
</dbReference>
<dbReference type="PANTHER" id="PTHR38926">
    <property type="entry name" value="F-BOX DOMAIN CONTAINING PROTEIN, EXPRESSED"/>
    <property type="match status" value="1"/>
</dbReference>
<dbReference type="SUPFAM" id="SSF52047">
    <property type="entry name" value="RNI-like"/>
    <property type="match status" value="1"/>
</dbReference>
<dbReference type="eggNOG" id="ENOG502SQJ0">
    <property type="taxonomic scope" value="Eukaryota"/>
</dbReference>
<dbReference type="EMBL" id="JH971387">
    <property type="protein sequence ID" value="EKM82017.1"/>
    <property type="molecule type" value="Genomic_DNA"/>
</dbReference>
<name>K5XFK7_AGABU</name>
<dbReference type="KEGG" id="abp:AGABI1DRAFT126366"/>
<accession>K5XFK7</accession>
<evidence type="ECO:0000313" key="1">
    <source>
        <dbReference type="EMBL" id="EKM82017.1"/>
    </source>
</evidence>
<reference evidence="2" key="1">
    <citation type="journal article" date="2012" name="Proc. Natl. Acad. Sci. U.S.A.">
        <title>Genome sequence of the button mushroom Agaricus bisporus reveals mechanisms governing adaptation to a humic-rich ecological niche.</title>
        <authorList>
            <person name="Morin E."/>
            <person name="Kohler A."/>
            <person name="Baker A.R."/>
            <person name="Foulongne-Oriol M."/>
            <person name="Lombard V."/>
            <person name="Nagy L.G."/>
            <person name="Ohm R.A."/>
            <person name="Patyshakuliyeva A."/>
            <person name="Brun A."/>
            <person name="Aerts A.L."/>
            <person name="Bailey A.M."/>
            <person name="Billette C."/>
            <person name="Coutinho P.M."/>
            <person name="Deakin G."/>
            <person name="Doddapaneni H."/>
            <person name="Floudas D."/>
            <person name="Grimwood J."/>
            <person name="Hilden K."/>
            <person name="Kuees U."/>
            <person name="LaButti K.M."/>
            <person name="Lapidus A."/>
            <person name="Lindquist E.A."/>
            <person name="Lucas S.M."/>
            <person name="Murat C."/>
            <person name="Riley R.W."/>
            <person name="Salamov A.A."/>
            <person name="Schmutz J."/>
            <person name="Subramanian V."/>
            <person name="Woesten H.A.B."/>
            <person name="Xu J."/>
            <person name="Eastwood D.C."/>
            <person name="Foster G.D."/>
            <person name="Sonnenberg A.S."/>
            <person name="Cullen D."/>
            <person name="de Vries R.P."/>
            <person name="Lundell T."/>
            <person name="Hibbett D.S."/>
            <person name="Henrissat B."/>
            <person name="Burton K.S."/>
            <person name="Kerrigan R.W."/>
            <person name="Challen M.P."/>
            <person name="Grigoriev I.V."/>
            <person name="Martin F."/>
        </authorList>
    </citation>
    <scope>NUCLEOTIDE SEQUENCE [LARGE SCALE GENOMIC DNA]</scope>
    <source>
        <strain evidence="2">JB137-S8 / ATCC MYA-4627 / FGSC 10392</strain>
    </source>
</reference>
<gene>
    <name evidence="1" type="ORF">AGABI1DRAFT_126366</name>
</gene>
<evidence type="ECO:0000313" key="2">
    <source>
        <dbReference type="Proteomes" id="UP000008493"/>
    </source>
</evidence>